<dbReference type="AlphaFoldDB" id="D5MLF3"/>
<dbReference type="InterPro" id="IPR050115">
    <property type="entry name" value="Proteasome_alpha"/>
</dbReference>
<dbReference type="GO" id="GO:0019773">
    <property type="term" value="C:proteasome core complex, alpha-subunit complex"/>
    <property type="evidence" value="ECO:0007669"/>
    <property type="project" value="InterPro"/>
</dbReference>
<dbReference type="InterPro" id="IPR001353">
    <property type="entry name" value="Proteasome_sua/b"/>
</dbReference>
<name>D5MLF3_METO1</name>
<protein>
    <submittedName>
        <fullName evidence="3">Putative proteasome A-type and B-type</fullName>
    </submittedName>
</protein>
<dbReference type="GO" id="GO:0004298">
    <property type="term" value="F:threonine-type endopeptidase activity"/>
    <property type="evidence" value="ECO:0007669"/>
    <property type="project" value="InterPro"/>
</dbReference>
<dbReference type="InterPro" id="IPR022296">
    <property type="entry name" value="Proteasome_asu_bac"/>
</dbReference>
<dbReference type="Gene3D" id="3.60.20.10">
    <property type="entry name" value="Glutamine Phosphoribosylpyrophosphate, subunit 1, domain 1"/>
    <property type="match status" value="1"/>
</dbReference>
<evidence type="ECO:0000256" key="2">
    <source>
        <dbReference type="ARBA" id="ARBA00022942"/>
    </source>
</evidence>
<dbReference type="PROSITE" id="PS51475">
    <property type="entry name" value="PROTEASOME_ALPHA_2"/>
    <property type="match status" value="1"/>
</dbReference>
<dbReference type="MEROPS" id="T01.980"/>
<gene>
    <name evidence="3" type="ORF">DAMO_0752</name>
</gene>
<evidence type="ECO:0000256" key="1">
    <source>
        <dbReference type="ARBA" id="ARBA00022490"/>
    </source>
</evidence>
<dbReference type="Pfam" id="PF00227">
    <property type="entry name" value="Proteasome"/>
    <property type="match status" value="1"/>
</dbReference>
<dbReference type="GO" id="GO:0051603">
    <property type="term" value="P:proteolysis involved in protein catabolic process"/>
    <property type="evidence" value="ECO:0007669"/>
    <property type="project" value="InterPro"/>
</dbReference>
<evidence type="ECO:0000313" key="3">
    <source>
        <dbReference type="EMBL" id="CBE67819.1"/>
    </source>
</evidence>
<dbReference type="InterPro" id="IPR023332">
    <property type="entry name" value="Proteasome_alpha-type"/>
</dbReference>
<accession>D5MLF3</accession>
<dbReference type="PATRIC" id="fig|671143.5.peg.652"/>
<dbReference type="NCBIfam" id="TIGR03691">
    <property type="entry name" value="20S_bact_alpha"/>
    <property type="match status" value="1"/>
</dbReference>
<evidence type="ECO:0000313" key="4">
    <source>
        <dbReference type="Proteomes" id="UP000006898"/>
    </source>
</evidence>
<dbReference type="CDD" id="cd01906">
    <property type="entry name" value="proteasome_protease_HslV"/>
    <property type="match status" value="1"/>
</dbReference>
<organism evidence="3 4">
    <name type="scientific">Methylomirabilis oxygeniifera</name>
    <dbReference type="NCBI Taxonomy" id="671143"/>
    <lineage>
        <taxon>Bacteria</taxon>
        <taxon>Candidatus Methylomirabilota</taxon>
        <taxon>Candidatus Methylomirabilia</taxon>
        <taxon>Candidatus Methylomirabilales</taxon>
        <taxon>Candidatus Methylomirabilaceae</taxon>
        <taxon>Candidatus Methylomirabilis</taxon>
    </lineage>
</organism>
<dbReference type="InterPro" id="IPR029055">
    <property type="entry name" value="Ntn_hydrolases_N"/>
</dbReference>
<dbReference type="PANTHER" id="PTHR11599">
    <property type="entry name" value="PROTEASOME SUBUNIT ALPHA/BETA"/>
    <property type="match status" value="1"/>
</dbReference>
<dbReference type="eggNOG" id="COG0638">
    <property type="taxonomic scope" value="Bacteria"/>
</dbReference>
<dbReference type="STRING" id="671143.DAMO_0752"/>
<keyword evidence="2 3" id="KW-0647">Proteasome</keyword>
<dbReference type="SUPFAM" id="SSF56235">
    <property type="entry name" value="N-terminal nucleophile aminohydrolases (Ntn hydrolases)"/>
    <property type="match status" value="1"/>
</dbReference>
<dbReference type="HOGENOM" id="CLU_071031_0_0_0"/>
<reference evidence="3 4" key="1">
    <citation type="journal article" date="2010" name="Nature">
        <title>Nitrite-driven anaerobic methane oxidation by oxygenic bacteria.</title>
        <authorList>
            <person name="Ettwig K.F."/>
            <person name="Butler M.K."/>
            <person name="Le Paslier D."/>
            <person name="Pelletier E."/>
            <person name="Mangenot S."/>
            <person name="Kuypers M.M.M."/>
            <person name="Schreiber F."/>
            <person name="Dutilh B.E."/>
            <person name="Zedelius J."/>
            <person name="de Beer D."/>
            <person name="Gloerich J."/>
            <person name="Wessels H.J.C.T."/>
            <person name="van Allen T."/>
            <person name="Luesken F."/>
            <person name="Wu M."/>
            <person name="van de Pas-Schoonen K.T."/>
            <person name="Op den Camp H.J.M."/>
            <person name="Janssen-Megens E.M."/>
            <person name="Francoijs K-J."/>
            <person name="Stunnenberg H."/>
            <person name="Weissenbach J."/>
            <person name="Jetten M.S.M."/>
            <person name="Strous M."/>
        </authorList>
    </citation>
    <scope>NUCLEOTIDE SEQUENCE [LARGE SCALE GENOMIC DNA]</scope>
</reference>
<keyword evidence="1" id="KW-0963">Cytoplasm</keyword>
<dbReference type="KEGG" id="mox:DAMO_0752"/>
<sequence>MALPYYVSPEQMMQDKAEYARKGIARGKSIIVLEYADGMMLVAENPSASLNKISEIYDRIAFAGAGRYSEFENLRKAGIRYADLKGFAYDREDVTAKSLANAYSQTIGNIFSEAMKPLEVDILVVEVADGGGLPNEVYRIAFDGSIYDEKGFAAIGGQAEEIRQHLKDKYQTGLDRKAALRLAIQALEAVSSTKIESRSLEVAILERSRTGRKFRRLSQDDLTTILTDTES</sequence>
<proteinExistence type="predicted"/>
<dbReference type="EMBL" id="FP565575">
    <property type="protein sequence ID" value="CBE67819.1"/>
    <property type="molecule type" value="Genomic_DNA"/>
</dbReference>
<dbReference type="Proteomes" id="UP000006898">
    <property type="component" value="Chromosome"/>
</dbReference>